<name>A0A0S2W7S0_9FIRM</name>
<evidence type="ECO:0000259" key="2">
    <source>
        <dbReference type="Pfam" id="PF03432"/>
    </source>
</evidence>
<reference evidence="3 4" key="1">
    <citation type="journal article" date="2015" name="Nat. Commun.">
        <title>Production of butyrate from lysine and the Amadori product fructoselysine by a human gut commensal.</title>
        <authorList>
            <person name="Bui T.P."/>
            <person name="Ritari J."/>
            <person name="Boeren S."/>
            <person name="de Waard P."/>
            <person name="Plugge C.M."/>
            <person name="de Vos W.M."/>
        </authorList>
    </citation>
    <scope>NUCLEOTIDE SEQUENCE [LARGE SCALE GENOMIC DNA]</scope>
    <source>
        <strain evidence="3 4">AF211</strain>
    </source>
</reference>
<dbReference type="STRING" id="1297617.IB211_02784"/>
<keyword evidence="4" id="KW-1185">Reference proteome</keyword>
<feature type="compositionally biased region" description="Polar residues" evidence="1">
    <location>
        <begin position="329"/>
        <end position="348"/>
    </location>
</feature>
<feature type="domain" description="MobA/VirD2-like nuclease" evidence="2">
    <location>
        <begin position="49"/>
        <end position="146"/>
    </location>
</feature>
<gene>
    <name evidence="3" type="ORF">IB211_02784</name>
</gene>
<proteinExistence type="predicted"/>
<protein>
    <recommendedName>
        <fullName evidence="2">MobA/VirD2-like nuclease domain-containing protein</fullName>
    </recommendedName>
</protein>
<dbReference type="Proteomes" id="UP000064844">
    <property type="component" value="Chromosome"/>
</dbReference>
<feature type="region of interest" description="Disordered" evidence="1">
    <location>
        <begin position="318"/>
        <end position="356"/>
    </location>
</feature>
<dbReference type="PATRIC" id="fig|1297617.4.peg.2867"/>
<reference evidence="4" key="2">
    <citation type="submission" date="2015-04" db="EMBL/GenBank/DDBJ databases">
        <title>A butyrogenic pathway from the amino acid lysine in a human gut commensal.</title>
        <authorList>
            <person name="de Vos W.M."/>
            <person name="Bui N.T.P."/>
            <person name="Plugge C.M."/>
            <person name="Ritari J."/>
        </authorList>
    </citation>
    <scope>NUCLEOTIDE SEQUENCE [LARGE SCALE GENOMIC DNA]</scope>
    <source>
        <strain evidence="4">AF211</strain>
    </source>
</reference>
<dbReference type="EMBL" id="CP011307">
    <property type="protein sequence ID" value="ALP95175.1"/>
    <property type="molecule type" value="Genomic_DNA"/>
</dbReference>
<evidence type="ECO:0000313" key="4">
    <source>
        <dbReference type="Proteomes" id="UP000064844"/>
    </source>
</evidence>
<evidence type="ECO:0000313" key="3">
    <source>
        <dbReference type="EMBL" id="ALP95175.1"/>
    </source>
</evidence>
<organism evidence="3 4">
    <name type="scientific">Intestinimonas butyriciproducens</name>
    <dbReference type="NCBI Taxonomy" id="1297617"/>
    <lineage>
        <taxon>Bacteria</taxon>
        <taxon>Bacillati</taxon>
        <taxon>Bacillota</taxon>
        <taxon>Clostridia</taxon>
        <taxon>Eubacteriales</taxon>
        <taxon>Intestinimonas</taxon>
    </lineage>
</organism>
<dbReference type="Pfam" id="PF03432">
    <property type="entry name" value="Relaxase"/>
    <property type="match status" value="1"/>
</dbReference>
<dbReference type="KEGG" id="ibu:IB211_02784"/>
<dbReference type="InterPro" id="IPR005094">
    <property type="entry name" value="Endonuclease_MobA/VirD2"/>
</dbReference>
<dbReference type="AlphaFoldDB" id="A0A0S2W7S0"/>
<feature type="region of interest" description="Disordered" evidence="1">
    <location>
        <begin position="396"/>
        <end position="415"/>
    </location>
</feature>
<evidence type="ECO:0000256" key="1">
    <source>
        <dbReference type="SAM" id="MobiDB-lite"/>
    </source>
</evidence>
<sequence length="435" mass="49371">MATFKHISSKNANYGDAEKYLTFAHDEFTMKPTLDAEGRLVPREDYRISTLNCGEEDFAVACMRSNLRYGKNQKREDVKSHHYIISFDPRDGPDNGLTVDKAQELGEWFCREQFPGHQAIICTHPDGHNQSGNIHVHIVINSLRIENVPLLPYMDRPADTKAGCKHRCTDAAMEYFKSEVMELCHEAGLYQIDLLNGSANRVTEREYWARKKGQAALDHENAALAAEGRPTKPTRFETDKEKLRQIIRKTLNESFTVEDFTQNLLQYGVTVKESRGRFSYLTPDRTKPITARKLGDSFDKAAVLAALEQNALRSENTLTSNDAIPLDRTLSSSEGASSRHTPKQSAPQAPSIGRMVDREAKRAEGKGIGYDRWASMHNLKAWSKTFMYLQEHDLLSPDQKAGGSNPSRRTKSPRNRMISRTFAFHKFPFFDTAFF</sequence>
<accession>A0A0S2W7S0</accession>